<evidence type="ECO:0000256" key="6">
    <source>
        <dbReference type="ARBA" id="ARBA00022833"/>
    </source>
</evidence>
<dbReference type="SUPFAM" id="SSF51338">
    <property type="entry name" value="Composite domain of metallo-dependent hydrolases"/>
    <property type="match status" value="1"/>
</dbReference>
<dbReference type="Gene3D" id="3.20.20.140">
    <property type="entry name" value="Metal-dependent hydrolases"/>
    <property type="match status" value="1"/>
</dbReference>
<organism evidence="11 12">
    <name type="scientific">Rubrivivax gelatinosus</name>
    <name type="common">Rhodocyclus gelatinosus</name>
    <name type="synonym">Rhodopseudomonas gelatinosa</name>
    <dbReference type="NCBI Taxonomy" id="28068"/>
    <lineage>
        <taxon>Bacteria</taxon>
        <taxon>Pseudomonadati</taxon>
        <taxon>Pseudomonadota</taxon>
        <taxon>Betaproteobacteria</taxon>
        <taxon>Burkholderiales</taxon>
        <taxon>Sphaerotilaceae</taxon>
        <taxon>Rubrivivax</taxon>
    </lineage>
</organism>
<evidence type="ECO:0000256" key="4">
    <source>
        <dbReference type="ARBA" id="ARBA00022723"/>
    </source>
</evidence>
<dbReference type="NCBIfam" id="TIGR02967">
    <property type="entry name" value="guan_deamin"/>
    <property type="match status" value="1"/>
</dbReference>
<dbReference type="InterPro" id="IPR014311">
    <property type="entry name" value="Guanine_deaminase"/>
</dbReference>
<dbReference type="GO" id="GO:0008892">
    <property type="term" value="F:guanine deaminase activity"/>
    <property type="evidence" value="ECO:0007669"/>
    <property type="project" value="UniProtKB-UniRule"/>
</dbReference>
<dbReference type="UniPathway" id="UPA00603">
    <property type="reaction ID" value="UER00660"/>
</dbReference>
<dbReference type="EC" id="3.5.4.3" evidence="3 7"/>
<sequence length="474" mass="51110">MNKLALHGDLLDFEATPGWGDPALHGVRWRPDHWLLIEDGRIAGTLPGREPPGEDWRREEHSGRLLMPGFIDTHVHCPQLDVIASWSPGLLHWLDTYTFPAEQRFADPEVAAAGAGLFLDALLAHGTTSAVVFPTVHAASAEALFAAASARGMRLVAGKVLMDRGAPPALTDDVAGAERDNEALIARWHGRGRNAYAVTVRFAITSTPEQLAMAGRLLARHEGLYLQTHVAENRDEVAEVARLFPEARSYLDVYHRHGLLGPRSVLAHGIWLDDEDRRLLADTGAQIAFCPTSNLFLGSGLFDWQAAVDHGHKVSIATDVGGGTSLSMQRTLAEGYKVQALRGTRLTAWCALHAATRGAAEALGLGAEIGHFDVGAAADVVAWDWAHGAAALHRDAVARGAVATLPAQDLHARVFAWMTLADERNVAATWVAGVPRFERGRMLQNVSIGTALAARPDPRDPQHADGADVRSRHS</sequence>
<comment type="function">
    <text evidence="8">Catalyzes the hydrolytic deamination of guanine, producing xanthine and ammonia.</text>
</comment>
<proteinExistence type="inferred from homology"/>
<dbReference type="AlphaFoldDB" id="A0A4R2M602"/>
<dbReference type="Pfam" id="PF01979">
    <property type="entry name" value="Amidohydro_1"/>
    <property type="match status" value="1"/>
</dbReference>
<comment type="catalytic activity">
    <reaction evidence="8">
        <text>guanine + H2O + H(+) = xanthine + NH4(+)</text>
        <dbReference type="Rhea" id="RHEA:14665"/>
        <dbReference type="ChEBI" id="CHEBI:15377"/>
        <dbReference type="ChEBI" id="CHEBI:15378"/>
        <dbReference type="ChEBI" id="CHEBI:16235"/>
        <dbReference type="ChEBI" id="CHEBI:17712"/>
        <dbReference type="ChEBI" id="CHEBI:28938"/>
        <dbReference type="EC" id="3.5.4.3"/>
    </reaction>
</comment>
<dbReference type="InterPro" id="IPR032466">
    <property type="entry name" value="Metal_Hydrolase"/>
</dbReference>
<accession>A0A4R2M602</accession>
<dbReference type="InterPro" id="IPR011059">
    <property type="entry name" value="Metal-dep_hydrolase_composite"/>
</dbReference>
<dbReference type="InterPro" id="IPR006680">
    <property type="entry name" value="Amidohydro-rel"/>
</dbReference>
<keyword evidence="6 8" id="KW-0862">Zinc</keyword>
<feature type="region of interest" description="Disordered" evidence="9">
    <location>
        <begin position="453"/>
        <end position="474"/>
    </location>
</feature>
<dbReference type="GO" id="GO:0006147">
    <property type="term" value="P:guanine catabolic process"/>
    <property type="evidence" value="ECO:0007669"/>
    <property type="project" value="UniProtKB-UniRule"/>
</dbReference>
<protein>
    <recommendedName>
        <fullName evidence="3 7">Guanine deaminase</fullName>
        <shortName evidence="8">Guanase</shortName>
        <ecNumber evidence="3 7">3.5.4.3</ecNumber>
    </recommendedName>
    <alternativeName>
        <fullName evidence="8">Guanine aminohydrolase</fullName>
    </alternativeName>
</protein>
<dbReference type="NCBIfam" id="NF006679">
    <property type="entry name" value="PRK09228.1"/>
    <property type="match status" value="1"/>
</dbReference>
<gene>
    <name evidence="11" type="ORF">EV684_106241</name>
</gene>
<dbReference type="OrthoDB" id="3189065at2"/>
<dbReference type="PANTHER" id="PTHR11271:SF6">
    <property type="entry name" value="GUANINE DEAMINASE"/>
    <property type="match status" value="1"/>
</dbReference>
<dbReference type="GO" id="GO:0005829">
    <property type="term" value="C:cytosol"/>
    <property type="evidence" value="ECO:0007669"/>
    <property type="project" value="TreeGrafter"/>
</dbReference>
<comment type="cofactor">
    <cofactor evidence="8">
        <name>Zn(2+)</name>
        <dbReference type="ChEBI" id="CHEBI:29105"/>
    </cofactor>
    <text evidence="8">Binds 1 zinc ion per subunit.</text>
</comment>
<dbReference type="RefSeq" id="WP_132647339.1">
    <property type="nucleotide sequence ID" value="NZ_CP181386.1"/>
</dbReference>
<evidence type="ECO:0000256" key="2">
    <source>
        <dbReference type="ARBA" id="ARBA00006745"/>
    </source>
</evidence>
<evidence type="ECO:0000256" key="1">
    <source>
        <dbReference type="ARBA" id="ARBA00004984"/>
    </source>
</evidence>
<feature type="domain" description="Amidohydrolase-related" evidence="10">
    <location>
        <begin position="66"/>
        <end position="433"/>
    </location>
</feature>
<evidence type="ECO:0000256" key="7">
    <source>
        <dbReference type="NCBIfam" id="TIGR02967"/>
    </source>
</evidence>
<evidence type="ECO:0000256" key="5">
    <source>
        <dbReference type="ARBA" id="ARBA00022801"/>
    </source>
</evidence>
<evidence type="ECO:0000313" key="11">
    <source>
        <dbReference type="EMBL" id="TCP02679.1"/>
    </source>
</evidence>
<dbReference type="PANTHER" id="PTHR11271">
    <property type="entry name" value="GUANINE DEAMINASE"/>
    <property type="match status" value="1"/>
</dbReference>
<name>A0A4R2M602_RUBGE</name>
<evidence type="ECO:0000313" key="12">
    <source>
        <dbReference type="Proteomes" id="UP000295106"/>
    </source>
</evidence>
<evidence type="ECO:0000256" key="9">
    <source>
        <dbReference type="SAM" id="MobiDB-lite"/>
    </source>
</evidence>
<feature type="compositionally biased region" description="Basic and acidic residues" evidence="9">
    <location>
        <begin position="456"/>
        <end position="474"/>
    </location>
</feature>
<evidence type="ECO:0000256" key="3">
    <source>
        <dbReference type="ARBA" id="ARBA00012781"/>
    </source>
</evidence>
<dbReference type="SUPFAM" id="SSF51556">
    <property type="entry name" value="Metallo-dependent hydrolases"/>
    <property type="match status" value="1"/>
</dbReference>
<dbReference type="GeneID" id="99683643"/>
<keyword evidence="5 8" id="KW-0378">Hydrolase</keyword>
<dbReference type="EMBL" id="SLXD01000006">
    <property type="protein sequence ID" value="TCP02679.1"/>
    <property type="molecule type" value="Genomic_DNA"/>
</dbReference>
<dbReference type="Gene3D" id="2.30.40.10">
    <property type="entry name" value="Urease, subunit C, domain 1"/>
    <property type="match status" value="1"/>
</dbReference>
<comment type="pathway">
    <text evidence="1 8">Purine metabolism; guanine degradation; xanthine from guanine: step 1/1.</text>
</comment>
<reference evidence="11 12" key="1">
    <citation type="submission" date="2019-03" db="EMBL/GenBank/DDBJ databases">
        <title>Genomic Encyclopedia of Type Strains, Phase IV (KMG-IV): sequencing the most valuable type-strain genomes for metagenomic binning, comparative biology and taxonomic classification.</title>
        <authorList>
            <person name="Goeker M."/>
        </authorList>
    </citation>
    <scope>NUCLEOTIDE SEQUENCE [LARGE SCALE GENOMIC DNA]</scope>
    <source>
        <strain evidence="11 12">DSM 1709</strain>
    </source>
</reference>
<dbReference type="InterPro" id="IPR051607">
    <property type="entry name" value="Metallo-dep_hydrolases"/>
</dbReference>
<comment type="caution">
    <text evidence="11">The sequence shown here is derived from an EMBL/GenBank/DDBJ whole genome shotgun (WGS) entry which is preliminary data.</text>
</comment>
<evidence type="ECO:0000256" key="8">
    <source>
        <dbReference type="RuleBase" id="RU366009"/>
    </source>
</evidence>
<dbReference type="Proteomes" id="UP000295106">
    <property type="component" value="Unassembled WGS sequence"/>
</dbReference>
<evidence type="ECO:0000259" key="10">
    <source>
        <dbReference type="Pfam" id="PF01979"/>
    </source>
</evidence>
<comment type="similarity">
    <text evidence="2 8">Belongs to the metallo-dependent hydrolases superfamily. ATZ/TRZ family.</text>
</comment>
<keyword evidence="4 8" id="KW-0479">Metal-binding</keyword>
<dbReference type="GO" id="GO:0008270">
    <property type="term" value="F:zinc ion binding"/>
    <property type="evidence" value="ECO:0007669"/>
    <property type="project" value="UniProtKB-UniRule"/>
</dbReference>